<dbReference type="UniPathway" id="UPA00098">
    <property type="reaction ID" value="UER00361"/>
</dbReference>
<dbReference type="PANTHER" id="PTHR11645:SF0">
    <property type="entry name" value="PYRROLINE-5-CARBOXYLATE REDUCTASE 3"/>
    <property type="match status" value="1"/>
</dbReference>
<evidence type="ECO:0000256" key="1">
    <source>
        <dbReference type="ARBA" id="ARBA00005205"/>
    </source>
</evidence>
<comment type="function">
    <text evidence="10">Oxidoreductase that catalyzes the last step in proline biosynthesis, which corresponds to the reduction of pyrroline-5-carboxylate (P5C) to L-proline using NAD(P)H. Proline is synthesized from either glutamate or ornithine; both are converted to P5C, and then to proline via pyrroline-5-carboxylate reductases (PYCRs). PYCR3 is exclusively linked to the biosynthesis of proline from ornithine.</text>
</comment>
<dbReference type="InterPro" id="IPR028939">
    <property type="entry name" value="P5C_Rdtase_cat_N"/>
</dbReference>
<dbReference type="SUPFAM" id="SSF48179">
    <property type="entry name" value="6-phosphogluconate dehydrogenase C-terminal domain-like"/>
    <property type="match status" value="1"/>
</dbReference>
<keyword evidence="5" id="KW-0521">NADP</keyword>
<dbReference type="AlphaFoldDB" id="A0A6P6YL82"/>
<dbReference type="InterPro" id="IPR008927">
    <property type="entry name" value="6-PGluconate_DH-like_C_sf"/>
</dbReference>
<evidence type="ECO:0000256" key="9">
    <source>
        <dbReference type="ARBA" id="ARBA00042532"/>
    </source>
</evidence>
<dbReference type="SUPFAM" id="SSF51735">
    <property type="entry name" value="NAD(P)-binding Rossmann-fold domains"/>
    <property type="match status" value="1"/>
</dbReference>
<dbReference type="Gene3D" id="3.40.50.720">
    <property type="entry name" value="NAD(P)-binding Rossmann-like Domain"/>
    <property type="match status" value="1"/>
</dbReference>
<dbReference type="Proteomes" id="UP000515146">
    <property type="component" value="Unplaced"/>
</dbReference>
<dbReference type="Pfam" id="PF14748">
    <property type="entry name" value="P5CR_dimer"/>
    <property type="match status" value="1"/>
</dbReference>
<dbReference type="InterPro" id="IPR000304">
    <property type="entry name" value="Pyrroline-COOH_reductase"/>
</dbReference>
<dbReference type="KEGG" id="dpte:113799268"/>
<organism evidence="11 12">
    <name type="scientific">Dermatophagoides pteronyssinus</name>
    <name type="common">European house dust mite</name>
    <dbReference type="NCBI Taxonomy" id="6956"/>
    <lineage>
        <taxon>Eukaryota</taxon>
        <taxon>Metazoa</taxon>
        <taxon>Ecdysozoa</taxon>
        <taxon>Arthropoda</taxon>
        <taxon>Chelicerata</taxon>
        <taxon>Arachnida</taxon>
        <taxon>Acari</taxon>
        <taxon>Acariformes</taxon>
        <taxon>Sarcoptiformes</taxon>
        <taxon>Astigmata</taxon>
        <taxon>Psoroptidia</taxon>
        <taxon>Analgoidea</taxon>
        <taxon>Pyroglyphidae</taxon>
        <taxon>Dermatophagoidinae</taxon>
        <taxon>Dermatophagoides</taxon>
    </lineage>
</organism>
<comment type="pathway">
    <text evidence="1">Amino-acid biosynthesis; L-proline biosynthesis; L-proline from L-glutamate 5-semialdehyde: step 1/1.</text>
</comment>
<evidence type="ECO:0000256" key="3">
    <source>
        <dbReference type="ARBA" id="ARBA00012855"/>
    </source>
</evidence>
<dbReference type="OrthoDB" id="10263291at2759"/>
<dbReference type="GeneID" id="113799268"/>
<gene>
    <name evidence="12" type="primary">LOC113799268</name>
</gene>
<keyword evidence="4" id="KW-0641">Proline biosynthesis</keyword>
<name>A0A6P6YL82_DERPT</name>
<dbReference type="HAMAP" id="MF_01925">
    <property type="entry name" value="P5C_reductase"/>
    <property type="match status" value="1"/>
</dbReference>
<dbReference type="RefSeq" id="XP_027205679.1">
    <property type="nucleotide sequence ID" value="XM_027349878.1"/>
</dbReference>
<keyword evidence="6" id="KW-0560">Oxidoreductase</keyword>
<accession>A0A6P6YL82</accession>
<evidence type="ECO:0000256" key="7">
    <source>
        <dbReference type="ARBA" id="ARBA00038523"/>
    </source>
</evidence>
<proteinExistence type="inferred from homology"/>
<evidence type="ECO:0000313" key="11">
    <source>
        <dbReference type="Proteomes" id="UP000515146"/>
    </source>
</evidence>
<evidence type="ECO:0000256" key="4">
    <source>
        <dbReference type="ARBA" id="ARBA00022650"/>
    </source>
</evidence>
<evidence type="ECO:0000256" key="6">
    <source>
        <dbReference type="ARBA" id="ARBA00023002"/>
    </source>
</evidence>
<dbReference type="InParanoid" id="A0A6P6YL82"/>
<dbReference type="GO" id="GO:0004735">
    <property type="term" value="F:pyrroline-5-carboxylate reductase activity"/>
    <property type="evidence" value="ECO:0007669"/>
    <property type="project" value="UniProtKB-EC"/>
</dbReference>
<dbReference type="GO" id="GO:0055129">
    <property type="term" value="P:L-proline biosynthetic process"/>
    <property type="evidence" value="ECO:0007669"/>
    <property type="project" value="UniProtKB-UniPathway"/>
</dbReference>
<dbReference type="InterPro" id="IPR036291">
    <property type="entry name" value="NAD(P)-bd_dom_sf"/>
</dbReference>
<dbReference type="Pfam" id="PF03807">
    <property type="entry name" value="F420_oxidored"/>
    <property type="match status" value="1"/>
</dbReference>
<sequence length="466" mass="50369">MESEKSQSEEKSASEEQPASSAVTESQVAESQVAESQVSESKAESKAEEVDSSAAAASSQKSGQAPSEHVASEQQPSASASEVEQQPSESPADQSEQVDVQQSEKSLEATESQRDDISEDTEQKSEEATPSQTTTTTTTTTPSHERTSGRSGRSGRPPVMRRRKKGEKVSEKNVRIGFIGAGKMTEVIVKGLLEIASPDGERINPKQIFVASKSGKNHDHYKRLGCYTTKRSYDIFGRMDCDMVFLAVHGYVIRQCYKAGGIRPLALTTNFIPNQRHPLYILSMVGGVTLNDIKKTLLNPDHPEKYRVEMHRIMLNPSVAYGLGIGAIDVEPDSKHCAGIVRNILCRFCRLETIVEAHMDIACAAGGYGSTFCYYFMAAIADGAFKRGLPKNMATKIAARTLQSAAASIIESGKNPNDLRDACTSPSGPAIYGLHVLDKADCASGFAAAVEAAYHRIKELAENPPT</sequence>
<reference evidence="12" key="1">
    <citation type="submission" date="2025-08" db="UniProtKB">
        <authorList>
            <consortium name="RefSeq"/>
        </authorList>
    </citation>
    <scope>IDENTIFICATION</scope>
    <source>
        <strain evidence="12">Airmid</strain>
    </source>
</reference>
<comment type="similarity">
    <text evidence="2">Belongs to the pyrroline-5-carboxylate reductase family.</text>
</comment>
<evidence type="ECO:0000256" key="5">
    <source>
        <dbReference type="ARBA" id="ARBA00022857"/>
    </source>
</evidence>
<keyword evidence="11" id="KW-1185">Reference proteome</keyword>
<dbReference type="OMA" id="FHRIMIN"/>
<protein>
    <recommendedName>
        <fullName evidence="8">Pyrroline-5-carboxylate reductase 3</fullName>
        <ecNumber evidence="3">1.5.1.2</ecNumber>
    </recommendedName>
    <alternativeName>
        <fullName evidence="9">Pyrroline-5-carboxylate reductase-like protein</fullName>
    </alternativeName>
</protein>
<dbReference type="PANTHER" id="PTHR11645">
    <property type="entry name" value="PYRROLINE-5-CARBOXYLATE REDUCTASE"/>
    <property type="match status" value="1"/>
</dbReference>
<dbReference type="Gene3D" id="1.10.3730.10">
    <property type="entry name" value="ProC C-terminal domain-like"/>
    <property type="match status" value="1"/>
</dbReference>
<evidence type="ECO:0000256" key="10">
    <source>
        <dbReference type="ARBA" id="ARBA00049975"/>
    </source>
</evidence>
<evidence type="ECO:0000256" key="2">
    <source>
        <dbReference type="ARBA" id="ARBA00005525"/>
    </source>
</evidence>
<comment type="subunit">
    <text evidence="7">Homodecamer; composed of 5 homodimers.</text>
</comment>
<keyword evidence="4" id="KW-0028">Amino-acid biosynthesis</keyword>
<evidence type="ECO:0000256" key="8">
    <source>
        <dbReference type="ARBA" id="ARBA00039786"/>
    </source>
</evidence>
<dbReference type="EC" id="1.5.1.2" evidence="3"/>
<dbReference type="InterPro" id="IPR029036">
    <property type="entry name" value="P5CR_dimer"/>
</dbReference>
<evidence type="ECO:0000313" key="12">
    <source>
        <dbReference type="RefSeq" id="XP_027205679.1"/>
    </source>
</evidence>